<dbReference type="InterPro" id="IPR021408">
    <property type="entry name" value="DUF3046"/>
</dbReference>
<accession>A0A4R4WSS4</accession>
<proteinExistence type="predicted"/>
<organism evidence="1 2">
    <name type="scientific">Nonomuraea diastatica</name>
    <dbReference type="NCBI Taxonomy" id="1848329"/>
    <lineage>
        <taxon>Bacteria</taxon>
        <taxon>Bacillati</taxon>
        <taxon>Actinomycetota</taxon>
        <taxon>Actinomycetes</taxon>
        <taxon>Streptosporangiales</taxon>
        <taxon>Streptosporangiaceae</taxon>
        <taxon>Nonomuraea</taxon>
    </lineage>
</organism>
<dbReference type="Pfam" id="PF11248">
    <property type="entry name" value="DUF3046"/>
    <property type="match status" value="1"/>
</dbReference>
<comment type="caution">
    <text evidence="1">The sequence shown here is derived from an EMBL/GenBank/DDBJ whole genome shotgun (WGS) entry which is preliminary data.</text>
</comment>
<keyword evidence="2" id="KW-1185">Reference proteome</keyword>
<dbReference type="EMBL" id="SMKP01000043">
    <property type="protein sequence ID" value="TDD20643.1"/>
    <property type="molecule type" value="Genomic_DNA"/>
</dbReference>
<dbReference type="AlphaFoldDB" id="A0A4R4WSS4"/>
<protein>
    <submittedName>
        <fullName evidence="1">DUF3046 domain-containing protein</fullName>
    </submittedName>
</protein>
<evidence type="ECO:0000313" key="1">
    <source>
        <dbReference type="EMBL" id="TDD20643.1"/>
    </source>
</evidence>
<dbReference type="Proteomes" id="UP000294543">
    <property type="component" value="Unassembled WGS sequence"/>
</dbReference>
<sequence>MRLTEFWRRMNAHFGETYAESWARDYVLAPLGGRTVAQALADGESAKTVWRAVCQVEDVSPKLR</sequence>
<name>A0A4R4WSS4_9ACTN</name>
<evidence type="ECO:0000313" key="2">
    <source>
        <dbReference type="Proteomes" id="UP000294543"/>
    </source>
</evidence>
<reference evidence="1 2" key="1">
    <citation type="submission" date="2019-03" db="EMBL/GenBank/DDBJ databases">
        <title>Draft genome sequences of novel Actinobacteria.</title>
        <authorList>
            <person name="Sahin N."/>
            <person name="Ay H."/>
            <person name="Saygin H."/>
        </authorList>
    </citation>
    <scope>NUCLEOTIDE SEQUENCE [LARGE SCALE GENOMIC DNA]</scope>
    <source>
        <strain evidence="1 2">KC712</strain>
    </source>
</reference>
<gene>
    <name evidence="1" type="ORF">E1294_17265</name>
</gene>
<dbReference type="OrthoDB" id="3215033at2"/>
<dbReference type="RefSeq" id="WP_132509544.1">
    <property type="nucleotide sequence ID" value="NZ_SMKP01000043.1"/>
</dbReference>